<keyword evidence="5" id="KW-0862">Zinc</keyword>
<feature type="signal peptide" evidence="8">
    <location>
        <begin position="1"/>
        <end position="43"/>
    </location>
</feature>
<dbReference type="InterPro" id="IPR001915">
    <property type="entry name" value="Peptidase_M48"/>
</dbReference>
<dbReference type="InterPro" id="IPR051156">
    <property type="entry name" value="Mito/Outer_Membr_Metalloprot"/>
</dbReference>
<dbReference type="Proteomes" id="UP001205890">
    <property type="component" value="Unassembled WGS sequence"/>
</dbReference>
<feature type="chain" id="PRO_5046310257" evidence="8">
    <location>
        <begin position="44"/>
        <end position="478"/>
    </location>
</feature>
<keyword evidence="6 10" id="KW-0482">Metalloprotease</keyword>
<protein>
    <submittedName>
        <fullName evidence="10">M48 family metalloprotease</fullName>
        <ecNumber evidence="10">3.4.24.-</ecNumber>
    </submittedName>
</protein>
<evidence type="ECO:0000256" key="1">
    <source>
        <dbReference type="ARBA" id="ARBA00001947"/>
    </source>
</evidence>
<comment type="caution">
    <text evidence="10">The sequence shown here is derived from an EMBL/GenBank/DDBJ whole genome shotgun (WGS) entry which is preliminary data.</text>
</comment>
<dbReference type="Pfam" id="PF01435">
    <property type="entry name" value="Peptidase_M48"/>
    <property type="match status" value="1"/>
</dbReference>
<keyword evidence="8" id="KW-0732">Signal</keyword>
<dbReference type="SUPFAM" id="SSF48452">
    <property type="entry name" value="TPR-like"/>
    <property type="match status" value="1"/>
</dbReference>
<dbReference type="CDD" id="cd07324">
    <property type="entry name" value="M48C_Oma1-like"/>
    <property type="match status" value="1"/>
</dbReference>
<evidence type="ECO:0000256" key="2">
    <source>
        <dbReference type="ARBA" id="ARBA00022670"/>
    </source>
</evidence>
<evidence type="ECO:0000256" key="3">
    <source>
        <dbReference type="ARBA" id="ARBA00022723"/>
    </source>
</evidence>
<evidence type="ECO:0000256" key="7">
    <source>
        <dbReference type="PROSITE-ProRule" id="PRU00339"/>
    </source>
</evidence>
<evidence type="ECO:0000256" key="4">
    <source>
        <dbReference type="ARBA" id="ARBA00022801"/>
    </source>
</evidence>
<gene>
    <name evidence="10" type="ORF">NK718_13585</name>
</gene>
<dbReference type="InterPro" id="IPR019734">
    <property type="entry name" value="TPR_rpt"/>
</dbReference>
<dbReference type="Gene3D" id="1.25.40.10">
    <property type="entry name" value="Tetratricopeptide repeat domain"/>
    <property type="match status" value="1"/>
</dbReference>
<keyword evidence="2" id="KW-0645">Protease</keyword>
<dbReference type="GO" id="GO:0008237">
    <property type="term" value="F:metallopeptidase activity"/>
    <property type="evidence" value="ECO:0007669"/>
    <property type="project" value="UniProtKB-KW"/>
</dbReference>
<dbReference type="EC" id="3.4.24.-" evidence="10"/>
<keyword evidence="3" id="KW-0479">Metal-binding</keyword>
<sequence length="478" mass="51055">MSVRIFNRLPSSIARLLPDAARTARAAVTCVLAVAMAAPPAPAAAQAGRNVPIIRDAEIEALLRDYATPIFAAAGLSKGSIEIVIVGDRSFNAFVANGRRMFINTGALVDAKTPNEIIGVIAHESGHIAGGHLARLRDQLATAQIVAIAGMLLGAGAMAGAVRSGDRVGNAGVGASGIMLGSTDMAMRSLLSYQRGEEQAADRMAVNYLNATHQSPKGLLTTFERFNQDAMFKTQSIDPYLVSHPMPAERIANLANVAKQSPYFEAKDSASLQARHDMMRAKLIGFSGSVGEVSRRYPLSDNSLPARYARAIASYQAKRFVEAAGQVDGLIAQQPNNPYFWELKGQILLEFGQAQQALPALRKAVALAPSAGLIRILLGQALVATERPAEVKEAVGILSQAAQRESDWPDGWRHLSRAYGILGDIGMAEYAAAQSYFAAGDYKNAATQATRAMEKLPKGSPSYLRAEDIVNYRPRKPS</sequence>
<dbReference type="InterPro" id="IPR011990">
    <property type="entry name" value="TPR-like_helical_dom_sf"/>
</dbReference>
<evidence type="ECO:0000313" key="11">
    <source>
        <dbReference type="Proteomes" id="UP001205890"/>
    </source>
</evidence>
<feature type="repeat" description="TPR" evidence="7">
    <location>
        <begin position="338"/>
        <end position="371"/>
    </location>
</feature>
<comment type="cofactor">
    <cofactor evidence="1">
        <name>Zn(2+)</name>
        <dbReference type="ChEBI" id="CHEBI:29105"/>
    </cofactor>
</comment>
<evidence type="ECO:0000256" key="5">
    <source>
        <dbReference type="ARBA" id="ARBA00022833"/>
    </source>
</evidence>
<dbReference type="Pfam" id="PF14559">
    <property type="entry name" value="TPR_19"/>
    <property type="match status" value="1"/>
</dbReference>
<accession>A0ABT1LEM3</accession>
<evidence type="ECO:0000256" key="6">
    <source>
        <dbReference type="ARBA" id="ARBA00023049"/>
    </source>
</evidence>
<evidence type="ECO:0000313" key="10">
    <source>
        <dbReference type="EMBL" id="MCP8939553.1"/>
    </source>
</evidence>
<dbReference type="PROSITE" id="PS50005">
    <property type="entry name" value="TPR"/>
    <property type="match status" value="1"/>
</dbReference>
<keyword evidence="11" id="KW-1185">Reference proteome</keyword>
<evidence type="ECO:0000256" key="8">
    <source>
        <dbReference type="SAM" id="SignalP"/>
    </source>
</evidence>
<dbReference type="PANTHER" id="PTHR22726:SF1">
    <property type="entry name" value="METALLOENDOPEPTIDASE OMA1, MITOCHONDRIAL"/>
    <property type="match status" value="1"/>
</dbReference>
<evidence type="ECO:0000259" key="9">
    <source>
        <dbReference type="Pfam" id="PF01435"/>
    </source>
</evidence>
<dbReference type="PANTHER" id="PTHR22726">
    <property type="entry name" value="METALLOENDOPEPTIDASE OMA1"/>
    <property type="match status" value="1"/>
</dbReference>
<dbReference type="RefSeq" id="WP_254743247.1">
    <property type="nucleotide sequence ID" value="NZ_JANCLU010000012.1"/>
</dbReference>
<proteinExistence type="predicted"/>
<keyword evidence="4 10" id="KW-0378">Hydrolase</keyword>
<name>A0ABT1LEM3_9HYPH</name>
<dbReference type="Gene3D" id="3.30.2010.10">
    <property type="entry name" value="Metalloproteases ('zincins'), catalytic domain"/>
    <property type="match status" value="1"/>
</dbReference>
<dbReference type="EMBL" id="JANCLU010000012">
    <property type="protein sequence ID" value="MCP8939553.1"/>
    <property type="molecule type" value="Genomic_DNA"/>
</dbReference>
<keyword evidence="7" id="KW-0802">TPR repeat</keyword>
<reference evidence="10 11" key="1">
    <citation type="submission" date="2022-07" db="EMBL/GenBank/DDBJ databases">
        <authorList>
            <person name="Li W.-J."/>
            <person name="Deng Q.-Q."/>
        </authorList>
    </citation>
    <scope>NUCLEOTIDE SEQUENCE [LARGE SCALE GENOMIC DNA]</scope>
    <source>
        <strain evidence="10 11">SYSU M60028</strain>
    </source>
</reference>
<feature type="domain" description="Peptidase M48" evidence="9">
    <location>
        <begin position="56"/>
        <end position="256"/>
    </location>
</feature>
<organism evidence="10 11">
    <name type="scientific">Alsobacter ponti</name>
    <dbReference type="NCBI Taxonomy" id="2962936"/>
    <lineage>
        <taxon>Bacteria</taxon>
        <taxon>Pseudomonadati</taxon>
        <taxon>Pseudomonadota</taxon>
        <taxon>Alphaproteobacteria</taxon>
        <taxon>Hyphomicrobiales</taxon>
        <taxon>Alsobacteraceae</taxon>
        <taxon>Alsobacter</taxon>
    </lineage>
</organism>